<dbReference type="Gene3D" id="3.20.20.70">
    <property type="entry name" value="Aldolase class I"/>
    <property type="match status" value="1"/>
</dbReference>
<dbReference type="Gene3D" id="1.10.10.1150">
    <property type="entry name" value="Coenzyme PQQ synthesis protein D (PqqD)"/>
    <property type="match status" value="1"/>
</dbReference>
<dbReference type="GO" id="GO:0046872">
    <property type="term" value="F:metal ion binding"/>
    <property type="evidence" value="ECO:0007669"/>
    <property type="project" value="UniProtKB-KW"/>
</dbReference>
<dbReference type="Pfam" id="PF04055">
    <property type="entry name" value="Radical_SAM"/>
    <property type="match status" value="1"/>
</dbReference>
<name>A0A932CNA9_UNCTE</name>
<dbReference type="InterPro" id="IPR007197">
    <property type="entry name" value="rSAM"/>
</dbReference>
<dbReference type="Pfam" id="PF13186">
    <property type="entry name" value="SPASM"/>
    <property type="match status" value="1"/>
</dbReference>
<evidence type="ECO:0000313" key="8">
    <source>
        <dbReference type="EMBL" id="MBI2876257.1"/>
    </source>
</evidence>
<feature type="compositionally biased region" description="Pro residues" evidence="6">
    <location>
        <begin position="405"/>
        <end position="417"/>
    </location>
</feature>
<comment type="cofactor">
    <cofactor evidence="1">
        <name>[4Fe-4S] cluster</name>
        <dbReference type="ChEBI" id="CHEBI:49883"/>
    </cofactor>
</comment>
<protein>
    <submittedName>
        <fullName evidence="8">PqqD family peptide modification chaperone</fullName>
    </submittedName>
</protein>
<feature type="domain" description="Radical SAM core" evidence="7">
    <location>
        <begin position="94"/>
        <end position="318"/>
    </location>
</feature>
<keyword evidence="3" id="KW-0479">Metal-binding</keyword>
<evidence type="ECO:0000256" key="4">
    <source>
        <dbReference type="ARBA" id="ARBA00023004"/>
    </source>
</evidence>
<organism evidence="8 9">
    <name type="scientific">Tectimicrobiota bacterium</name>
    <dbReference type="NCBI Taxonomy" id="2528274"/>
    <lineage>
        <taxon>Bacteria</taxon>
        <taxon>Pseudomonadati</taxon>
        <taxon>Nitrospinota/Tectimicrobiota group</taxon>
        <taxon>Candidatus Tectimicrobiota</taxon>
    </lineage>
</organism>
<dbReference type="InterPro" id="IPR041881">
    <property type="entry name" value="PqqD_sf"/>
</dbReference>
<dbReference type="CDD" id="cd01335">
    <property type="entry name" value="Radical_SAM"/>
    <property type="match status" value="1"/>
</dbReference>
<dbReference type="Proteomes" id="UP000769766">
    <property type="component" value="Unassembled WGS sequence"/>
</dbReference>
<proteinExistence type="predicted"/>
<dbReference type="PANTHER" id="PTHR11228:SF7">
    <property type="entry name" value="PQQA PEPTIDE CYCLASE"/>
    <property type="match status" value="1"/>
</dbReference>
<feature type="region of interest" description="Disordered" evidence="6">
    <location>
        <begin position="271"/>
        <end position="299"/>
    </location>
</feature>
<dbReference type="SFLD" id="SFLDS00029">
    <property type="entry name" value="Radical_SAM"/>
    <property type="match status" value="1"/>
</dbReference>
<keyword evidence="5" id="KW-0411">Iron-sulfur</keyword>
<comment type="caution">
    <text evidence="8">The sequence shown here is derived from an EMBL/GenBank/DDBJ whole genome shotgun (WGS) entry which is preliminary data.</text>
</comment>
<evidence type="ECO:0000256" key="6">
    <source>
        <dbReference type="SAM" id="MobiDB-lite"/>
    </source>
</evidence>
<dbReference type="SFLD" id="SFLDG01067">
    <property type="entry name" value="SPASM/twitch_domain_containing"/>
    <property type="match status" value="1"/>
</dbReference>
<keyword evidence="2" id="KW-0949">S-adenosyl-L-methionine</keyword>
<dbReference type="GO" id="GO:0003824">
    <property type="term" value="F:catalytic activity"/>
    <property type="evidence" value="ECO:0007669"/>
    <property type="project" value="InterPro"/>
</dbReference>
<evidence type="ECO:0000313" key="9">
    <source>
        <dbReference type="Proteomes" id="UP000769766"/>
    </source>
</evidence>
<evidence type="ECO:0000259" key="7">
    <source>
        <dbReference type="PROSITE" id="PS51918"/>
    </source>
</evidence>
<dbReference type="GO" id="GO:0051536">
    <property type="term" value="F:iron-sulfur cluster binding"/>
    <property type="evidence" value="ECO:0007669"/>
    <property type="project" value="UniProtKB-KW"/>
</dbReference>
<evidence type="ECO:0000256" key="5">
    <source>
        <dbReference type="ARBA" id="ARBA00023014"/>
    </source>
</evidence>
<dbReference type="InterPro" id="IPR050377">
    <property type="entry name" value="Radical_SAM_PqqE_MftC-like"/>
</dbReference>
<dbReference type="EMBL" id="JACPRF010000161">
    <property type="protein sequence ID" value="MBI2876257.1"/>
    <property type="molecule type" value="Genomic_DNA"/>
</dbReference>
<dbReference type="InterPro" id="IPR023885">
    <property type="entry name" value="4Fe4S-binding_SPASM_dom"/>
</dbReference>
<dbReference type="PROSITE" id="PS51918">
    <property type="entry name" value="RADICAL_SAM"/>
    <property type="match status" value="1"/>
</dbReference>
<dbReference type="SFLD" id="SFLDG01386">
    <property type="entry name" value="main_SPASM_domain-containing"/>
    <property type="match status" value="1"/>
</dbReference>
<feature type="region of interest" description="Disordered" evidence="6">
    <location>
        <begin position="404"/>
        <end position="473"/>
    </location>
</feature>
<dbReference type="PANTHER" id="PTHR11228">
    <property type="entry name" value="RADICAL SAM DOMAIN PROTEIN"/>
    <property type="match status" value="1"/>
</dbReference>
<evidence type="ECO:0000256" key="1">
    <source>
        <dbReference type="ARBA" id="ARBA00001966"/>
    </source>
</evidence>
<feature type="compositionally biased region" description="Basic and acidic residues" evidence="6">
    <location>
        <begin position="437"/>
        <end position="449"/>
    </location>
</feature>
<evidence type="ECO:0000256" key="3">
    <source>
        <dbReference type="ARBA" id="ARBA00022723"/>
    </source>
</evidence>
<feature type="region of interest" description="Disordered" evidence="6">
    <location>
        <begin position="50"/>
        <end position="89"/>
    </location>
</feature>
<dbReference type="InterPro" id="IPR058240">
    <property type="entry name" value="rSAM_sf"/>
</dbReference>
<reference evidence="8" key="1">
    <citation type="submission" date="2020-07" db="EMBL/GenBank/DDBJ databases">
        <title>Huge and variable diversity of episymbiotic CPR bacteria and DPANN archaea in groundwater ecosystems.</title>
        <authorList>
            <person name="He C.Y."/>
            <person name="Keren R."/>
            <person name="Whittaker M."/>
            <person name="Farag I.F."/>
            <person name="Doudna J."/>
            <person name="Cate J.H.D."/>
            <person name="Banfield J.F."/>
        </authorList>
    </citation>
    <scope>NUCLEOTIDE SEQUENCE</scope>
    <source>
        <strain evidence="8">NC_groundwater_672_Ag_B-0.1um_62_36</strain>
    </source>
</reference>
<accession>A0A932CNA9</accession>
<dbReference type="InterPro" id="IPR008792">
    <property type="entry name" value="PQQD"/>
</dbReference>
<dbReference type="InterPro" id="IPR013785">
    <property type="entry name" value="Aldolase_TIM"/>
</dbReference>
<gene>
    <name evidence="8" type="ORF">HYY20_05190</name>
</gene>
<keyword evidence="4" id="KW-0408">Iron</keyword>
<evidence type="ECO:0000256" key="2">
    <source>
        <dbReference type="ARBA" id="ARBA00022691"/>
    </source>
</evidence>
<dbReference type="SUPFAM" id="SSF102114">
    <property type="entry name" value="Radical SAM enzymes"/>
    <property type="match status" value="1"/>
</dbReference>
<dbReference type="Pfam" id="PF05402">
    <property type="entry name" value="PqqD"/>
    <property type="match status" value="1"/>
</dbReference>
<sequence length="561" mass="61751">MRANRVIPLREDLWLVRGARNSALYDLSESRIHPLEPIWAADAADSDGAGGPALGRPSLAPLGTSRPGPAVLVVPRPENRPPPGPGIFPGKRARTVLRFLWLELTSRCNLQCLHCYGSSGPSVQTRELATADWKRVIREAASLGCQALQFTGGEPLLHPEIRDLIGYAREQGYRFLEVFTNATLLGPREIAFFAEHRVHLAVSFYSHRAAVHDRITQVRGSFRATTAHLKALVREEIPFRVAVIAMRENQAEVEETLRFLQGLGIEEDQIGTDEVRPTGRGRASQQAPDPPLTFGPPAGGDWRGCPDPCEGNRCWPGKLCVTSAGRVIPCIFARDLLVGDLRRSSLGAILDGEPLQTLWGITLDKVEGCQDCEYRYACRDCRALPYTHTGNLYARSPRCRYDPYRPAPATPSGPPDVEPNLPTPTADPGRIMGEPGPLEKEPIASRRPAEALSPQRGGQRANQAHPPMKPMPERPLRRASILTRILEGEGILYDPATHSVHALNPMAALIWELCDGEHTPAEIGELLGEIFEAEREEIATDVQEALRRLQELDLLEEEVGG</sequence>
<dbReference type="AlphaFoldDB" id="A0A932CNA9"/>